<organism evidence="1 2">
    <name type="scientific">Cercopithifilaria johnstoni</name>
    <dbReference type="NCBI Taxonomy" id="2874296"/>
    <lineage>
        <taxon>Eukaryota</taxon>
        <taxon>Metazoa</taxon>
        <taxon>Ecdysozoa</taxon>
        <taxon>Nematoda</taxon>
        <taxon>Chromadorea</taxon>
        <taxon>Rhabditida</taxon>
        <taxon>Spirurina</taxon>
        <taxon>Spiruromorpha</taxon>
        <taxon>Filarioidea</taxon>
        <taxon>Onchocercidae</taxon>
        <taxon>Cercopithifilaria</taxon>
    </lineage>
</organism>
<keyword evidence="2" id="KW-1185">Reference proteome</keyword>
<proteinExistence type="predicted"/>
<reference evidence="1" key="1">
    <citation type="submission" date="2021-09" db="EMBL/GenBank/DDBJ databases">
        <authorList>
            <consortium name="Pathogen Informatics"/>
        </authorList>
    </citation>
    <scope>NUCLEOTIDE SEQUENCE</scope>
</reference>
<dbReference type="Proteomes" id="UP000746747">
    <property type="component" value="Unassembled WGS sequence"/>
</dbReference>
<evidence type="ECO:0000313" key="1">
    <source>
        <dbReference type="EMBL" id="CAG9538792.1"/>
    </source>
</evidence>
<evidence type="ECO:0000313" key="2">
    <source>
        <dbReference type="Proteomes" id="UP000746747"/>
    </source>
</evidence>
<name>A0A8J2QAX0_9BILA</name>
<comment type="caution">
    <text evidence="1">The sequence shown here is derived from an EMBL/GenBank/DDBJ whole genome shotgun (WGS) entry which is preliminary data.</text>
</comment>
<sequence>MTYFSSITIIHFAVLTNSIRNHRPYRLDGYVLSSSTIALIPSTLPTLSTLSLLSSPSPSLLFVQSSSSP</sequence>
<dbReference type="AlphaFoldDB" id="A0A8J2QAX0"/>
<accession>A0A8J2QAX0</accession>
<protein>
    <submittedName>
        <fullName evidence="1">Uncharacterized protein</fullName>
    </submittedName>
</protein>
<dbReference type="EMBL" id="CAKAEH010001703">
    <property type="protein sequence ID" value="CAG9538792.1"/>
    <property type="molecule type" value="Genomic_DNA"/>
</dbReference>
<gene>
    <name evidence="1" type="ORF">CJOHNSTONI_LOCUS8463</name>
</gene>